<dbReference type="Pfam" id="PF18765">
    <property type="entry name" value="Polbeta"/>
    <property type="match status" value="1"/>
</dbReference>
<dbReference type="SUPFAM" id="SSF81301">
    <property type="entry name" value="Nucleotidyltransferase"/>
    <property type="match status" value="1"/>
</dbReference>
<reference evidence="2" key="1">
    <citation type="journal article" date="2014" name="Int. J. Syst. Evol. Microbiol.">
        <title>Complete genome sequence of Corynebacterium casei LMG S-19264T (=DSM 44701T), isolated from a smear-ripened cheese.</title>
        <authorList>
            <consortium name="US DOE Joint Genome Institute (JGI-PGF)"/>
            <person name="Walter F."/>
            <person name="Albersmeier A."/>
            <person name="Kalinowski J."/>
            <person name="Ruckert C."/>
        </authorList>
    </citation>
    <scope>NUCLEOTIDE SEQUENCE</scope>
    <source>
        <strain evidence="2">KCTC 12710</strain>
    </source>
</reference>
<evidence type="ECO:0000259" key="1">
    <source>
        <dbReference type="Pfam" id="PF18765"/>
    </source>
</evidence>
<dbReference type="EMBL" id="BMWZ01000007">
    <property type="protein sequence ID" value="GGZ89304.1"/>
    <property type="molecule type" value="Genomic_DNA"/>
</dbReference>
<organism evidence="2 3">
    <name type="scientific">Algibacter mikhailovii</name>
    <dbReference type="NCBI Taxonomy" id="425498"/>
    <lineage>
        <taxon>Bacteria</taxon>
        <taxon>Pseudomonadati</taxon>
        <taxon>Bacteroidota</taxon>
        <taxon>Flavobacteriia</taxon>
        <taxon>Flavobacteriales</taxon>
        <taxon>Flavobacteriaceae</taxon>
        <taxon>Algibacter</taxon>
    </lineage>
</organism>
<dbReference type="RefSeq" id="WP_189362042.1">
    <property type="nucleotide sequence ID" value="NZ_BMWZ01000007.1"/>
</dbReference>
<name>A0A918R7J8_9FLAO</name>
<keyword evidence="3" id="KW-1185">Reference proteome</keyword>
<dbReference type="InterPro" id="IPR043519">
    <property type="entry name" value="NT_sf"/>
</dbReference>
<reference evidence="2" key="2">
    <citation type="submission" date="2020-09" db="EMBL/GenBank/DDBJ databases">
        <authorList>
            <person name="Sun Q."/>
            <person name="Kim S."/>
        </authorList>
    </citation>
    <scope>NUCLEOTIDE SEQUENCE</scope>
    <source>
        <strain evidence="2">KCTC 12710</strain>
    </source>
</reference>
<evidence type="ECO:0000313" key="2">
    <source>
        <dbReference type="EMBL" id="GGZ89304.1"/>
    </source>
</evidence>
<sequence length="300" mass="34902">MVHEIQETAEKKLDTVLIENIQLCNNRKIMQLFRNLKPYENYVSAYLHGSWADNTNNAFSDIDDFIIIHKDRFKSQKELRSVISILNKIDIKFCRIDPIQHHGHWIVCNNELDVYNNSFMPLYIMKEAKRIQGDEIIKANIDKEQTLKGLRENIIGTCKNIERLSEKYFLNNINAYELKCLVGSFVLVPAFIFQLKNEEIDKPGAIAKSHTLYSVDAFSCITWSTNCRENWDVITGKSIFKIFAFLVKFCPDPHIWRKFAEKFSPKVSKNDTSLLSLNDLNKRSTSDYISESLKYLDIVG</sequence>
<dbReference type="InterPro" id="IPR041633">
    <property type="entry name" value="Polbeta"/>
</dbReference>
<evidence type="ECO:0000313" key="3">
    <source>
        <dbReference type="Proteomes" id="UP000636004"/>
    </source>
</evidence>
<accession>A0A918R7J8</accession>
<feature type="domain" description="Polymerase beta nucleotidyltransferase" evidence="1">
    <location>
        <begin position="36"/>
        <end position="98"/>
    </location>
</feature>
<dbReference type="CDD" id="cd05403">
    <property type="entry name" value="NT_KNTase_like"/>
    <property type="match status" value="1"/>
</dbReference>
<protein>
    <recommendedName>
        <fullName evidence="1">Polymerase beta nucleotidyltransferase domain-containing protein</fullName>
    </recommendedName>
</protein>
<comment type="caution">
    <text evidence="2">The sequence shown here is derived from an EMBL/GenBank/DDBJ whole genome shotgun (WGS) entry which is preliminary data.</text>
</comment>
<gene>
    <name evidence="2" type="ORF">GCM10007028_29440</name>
</gene>
<proteinExistence type="predicted"/>
<dbReference type="Gene3D" id="3.30.460.10">
    <property type="entry name" value="Beta Polymerase, domain 2"/>
    <property type="match status" value="1"/>
</dbReference>
<dbReference type="Proteomes" id="UP000636004">
    <property type="component" value="Unassembled WGS sequence"/>
</dbReference>
<dbReference type="AlphaFoldDB" id="A0A918R7J8"/>